<dbReference type="PROSITE" id="PS50850">
    <property type="entry name" value="MFS"/>
    <property type="match status" value="1"/>
</dbReference>
<dbReference type="InterPro" id="IPR050189">
    <property type="entry name" value="MFS_Efflux_Transporters"/>
</dbReference>
<dbReference type="AlphaFoldDB" id="A0AA36FQ81"/>
<dbReference type="Proteomes" id="UP001177023">
    <property type="component" value="Unassembled WGS sequence"/>
</dbReference>
<feature type="region of interest" description="Disordered" evidence="6">
    <location>
        <begin position="1"/>
        <end position="28"/>
    </location>
</feature>
<comment type="caution">
    <text evidence="9">The sequence shown here is derived from an EMBL/GenBank/DDBJ whole genome shotgun (WGS) entry which is preliminary data.</text>
</comment>
<feature type="transmembrane region" description="Helical" evidence="7">
    <location>
        <begin position="409"/>
        <end position="431"/>
    </location>
</feature>
<feature type="non-terminal residue" evidence="9">
    <location>
        <position position="610"/>
    </location>
</feature>
<feature type="domain" description="Major facilitator superfamily (MFS) profile" evidence="8">
    <location>
        <begin position="367"/>
        <end position="610"/>
    </location>
</feature>
<dbReference type="EMBL" id="CATQJA010000012">
    <property type="protein sequence ID" value="CAJ0557436.1"/>
    <property type="molecule type" value="Genomic_DNA"/>
</dbReference>
<comment type="subcellular location">
    <subcellularLocation>
        <location evidence="1">Cell membrane</location>
        <topology evidence="1">Multi-pass membrane protein</topology>
    </subcellularLocation>
</comment>
<dbReference type="InterPro" id="IPR036259">
    <property type="entry name" value="MFS_trans_sf"/>
</dbReference>
<evidence type="ECO:0000256" key="2">
    <source>
        <dbReference type="ARBA" id="ARBA00022475"/>
    </source>
</evidence>
<reference evidence="9" key="1">
    <citation type="submission" date="2023-06" db="EMBL/GenBank/DDBJ databases">
        <authorList>
            <person name="Delattre M."/>
        </authorList>
    </citation>
    <scope>NUCLEOTIDE SEQUENCE</scope>
    <source>
        <strain evidence="9">AF72</strain>
    </source>
</reference>
<evidence type="ECO:0000259" key="8">
    <source>
        <dbReference type="PROSITE" id="PS50850"/>
    </source>
</evidence>
<dbReference type="Pfam" id="PF05853">
    <property type="entry name" value="BKACE"/>
    <property type="match status" value="1"/>
</dbReference>
<dbReference type="InterPro" id="IPR011701">
    <property type="entry name" value="MFS"/>
</dbReference>
<keyword evidence="3 7" id="KW-0812">Transmembrane</keyword>
<proteinExistence type="predicted"/>
<keyword evidence="2" id="KW-1003">Cell membrane</keyword>
<keyword evidence="10" id="KW-1185">Reference proteome</keyword>
<dbReference type="PANTHER" id="PTHR43124">
    <property type="entry name" value="PURINE EFFLUX PUMP PBUE"/>
    <property type="match status" value="1"/>
</dbReference>
<feature type="transmembrane region" description="Helical" evidence="7">
    <location>
        <begin position="506"/>
        <end position="526"/>
    </location>
</feature>
<evidence type="ECO:0000256" key="4">
    <source>
        <dbReference type="ARBA" id="ARBA00022989"/>
    </source>
</evidence>
<dbReference type="Pfam" id="PF07690">
    <property type="entry name" value="MFS_1"/>
    <property type="match status" value="1"/>
</dbReference>
<dbReference type="InterPro" id="IPR013785">
    <property type="entry name" value="Aldolase_TIM"/>
</dbReference>
<dbReference type="SUPFAM" id="SSF103473">
    <property type="entry name" value="MFS general substrate transporter"/>
    <property type="match status" value="1"/>
</dbReference>
<feature type="region of interest" description="Disordered" evidence="6">
    <location>
        <begin position="264"/>
        <end position="290"/>
    </location>
</feature>
<dbReference type="InterPro" id="IPR008567">
    <property type="entry name" value="BKACE"/>
</dbReference>
<dbReference type="GO" id="GO:0005886">
    <property type="term" value="C:plasma membrane"/>
    <property type="evidence" value="ECO:0007669"/>
    <property type="project" value="UniProtKB-SubCell"/>
</dbReference>
<dbReference type="GO" id="GO:0043720">
    <property type="term" value="F:3-keto-5-aminohexanoate cleavage activity"/>
    <property type="evidence" value="ECO:0007669"/>
    <property type="project" value="InterPro"/>
</dbReference>
<evidence type="ECO:0000313" key="10">
    <source>
        <dbReference type="Proteomes" id="UP001177023"/>
    </source>
</evidence>
<dbReference type="PANTHER" id="PTHR43124:SF3">
    <property type="entry name" value="CHLORAMPHENICOL EFFLUX PUMP RV0191"/>
    <property type="match status" value="1"/>
</dbReference>
<evidence type="ECO:0000313" key="9">
    <source>
        <dbReference type="EMBL" id="CAJ0557436.1"/>
    </source>
</evidence>
<dbReference type="Gene3D" id="3.20.20.70">
    <property type="entry name" value="Aldolase class I"/>
    <property type="match status" value="1"/>
</dbReference>
<keyword evidence="5 7" id="KW-0472">Membrane</keyword>
<evidence type="ECO:0000256" key="3">
    <source>
        <dbReference type="ARBA" id="ARBA00022692"/>
    </source>
</evidence>
<accession>A0AA36FQ81</accession>
<evidence type="ECO:0000256" key="1">
    <source>
        <dbReference type="ARBA" id="ARBA00004651"/>
    </source>
</evidence>
<feature type="transmembrane region" description="Helical" evidence="7">
    <location>
        <begin position="440"/>
        <end position="460"/>
    </location>
</feature>
<name>A0AA36FQ81_9BILA</name>
<evidence type="ECO:0000256" key="5">
    <source>
        <dbReference type="ARBA" id="ARBA00023136"/>
    </source>
</evidence>
<dbReference type="Gene3D" id="1.20.1720.10">
    <property type="entry name" value="Multidrug resistance protein D"/>
    <property type="match status" value="1"/>
</dbReference>
<gene>
    <name evidence="9" type="ORF">MSPICULIGERA_LOCUS194</name>
</gene>
<dbReference type="CDD" id="cd06174">
    <property type="entry name" value="MFS"/>
    <property type="match status" value="1"/>
</dbReference>
<evidence type="ECO:0000256" key="6">
    <source>
        <dbReference type="SAM" id="MobiDB-lite"/>
    </source>
</evidence>
<protein>
    <recommendedName>
        <fullName evidence="8">Major facilitator superfamily (MFS) profile domain-containing protein</fullName>
    </recommendedName>
</protein>
<sequence>MHFHDDSLFPETQDKLSSPLLPTDRSGSRTILQKTSRCRWTSMSQQAVDCFNAGATVLHIHVRELDGKGSKRLSKFNELLGRLREAVPEMILQVGGSISFAPEGEGADAKWLSDDVTIAINTSQMNIMELMTDDDIAGTSMQRPELADTYREMTVPAGPSGGRAPAPLSSIPQLETVERLIRRGIYTGPVNLTWVAIGGGFDGPNPYNMMNSSSVFPTRPAGEHDGHRDGLARSLRQRGHHLGPQGREDDVSAARSGSWCALQASGAQVANREGSSGTSTGSVRRMPTPTRRWRSWVTRPTAGSASWDSRSTPEFAPLVQQFGGTNRDELCSPNPRLHLVLLGEVMGLQAPATPRVDTALGIGGRRGCTRGSFSPWLSVFCSRTTCRGRCSSAVFPDPESGLGLSDSHLASLSSVVALMVGLLTFPLSLLADRWGRVKSLILMAVLWSVATLLCAIAQTYEQMLGARFLVGVGEAAYGSVGIAVVPKCVCAPRALSSCRYLHGGGGSFGSVVGVAIGGFIAVQFSWRWSFAAPWRSSDLILVALFRTPRHRDTAHLAPSGRAGCRRGSVETHDGFRAPGVLAVHQSPPCCSPTSVVVSVFTAAVLLAWLP</sequence>
<evidence type="ECO:0000256" key="7">
    <source>
        <dbReference type="SAM" id="Phobius"/>
    </source>
</evidence>
<dbReference type="InterPro" id="IPR020846">
    <property type="entry name" value="MFS_dom"/>
</dbReference>
<keyword evidence="4 7" id="KW-1133">Transmembrane helix</keyword>
<dbReference type="GO" id="GO:0022857">
    <property type="term" value="F:transmembrane transporter activity"/>
    <property type="evidence" value="ECO:0007669"/>
    <property type="project" value="InterPro"/>
</dbReference>
<organism evidence="9 10">
    <name type="scientific">Mesorhabditis spiculigera</name>
    <dbReference type="NCBI Taxonomy" id="96644"/>
    <lineage>
        <taxon>Eukaryota</taxon>
        <taxon>Metazoa</taxon>
        <taxon>Ecdysozoa</taxon>
        <taxon>Nematoda</taxon>
        <taxon>Chromadorea</taxon>
        <taxon>Rhabditida</taxon>
        <taxon>Rhabditina</taxon>
        <taxon>Rhabditomorpha</taxon>
        <taxon>Rhabditoidea</taxon>
        <taxon>Rhabditidae</taxon>
        <taxon>Mesorhabditinae</taxon>
        <taxon>Mesorhabditis</taxon>
    </lineage>
</organism>